<comment type="caution">
    <text evidence="1">The sequence shown here is derived from an EMBL/GenBank/DDBJ whole genome shotgun (WGS) entry which is preliminary data.</text>
</comment>
<sequence>MAITVEEVLALGERWCDTLREGGEIATREAFFLYHPARIYVQESGASMTLEEHHAYHEQFAFQRLELGDFVIAQLSAEPERARAIGSLYWEAHFPEEDGRPPLRATVGEDWIVERMPDGELKFVLWLNTSHHFLPDSAVDRLKLD</sequence>
<organism evidence="1 2">
    <name type="scientific">Martelella radicis</name>
    <dbReference type="NCBI Taxonomy" id="1397476"/>
    <lineage>
        <taxon>Bacteria</taxon>
        <taxon>Pseudomonadati</taxon>
        <taxon>Pseudomonadota</taxon>
        <taxon>Alphaproteobacteria</taxon>
        <taxon>Hyphomicrobiales</taxon>
        <taxon>Aurantimonadaceae</taxon>
        <taxon>Martelella</taxon>
    </lineage>
</organism>
<reference evidence="1 2" key="1">
    <citation type="submission" date="2020-08" db="EMBL/GenBank/DDBJ databases">
        <title>Genomic Encyclopedia of Type Strains, Phase IV (KMG-IV): sequencing the most valuable type-strain genomes for metagenomic binning, comparative biology and taxonomic classification.</title>
        <authorList>
            <person name="Goeker M."/>
        </authorList>
    </citation>
    <scope>NUCLEOTIDE SEQUENCE [LARGE SCALE GENOMIC DNA]</scope>
    <source>
        <strain evidence="1 2">DSM 28101</strain>
    </source>
</reference>
<keyword evidence="2" id="KW-1185">Reference proteome</keyword>
<name>A0A7W6PC66_9HYPH</name>
<dbReference type="Proteomes" id="UP000530571">
    <property type="component" value="Unassembled WGS sequence"/>
</dbReference>
<evidence type="ECO:0008006" key="3">
    <source>
        <dbReference type="Google" id="ProtNLM"/>
    </source>
</evidence>
<proteinExistence type="predicted"/>
<gene>
    <name evidence="1" type="ORF">GGR30_003072</name>
</gene>
<evidence type="ECO:0000313" key="1">
    <source>
        <dbReference type="EMBL" id="MBB4123132.1"/>
    </source>
</evidence>
<accession>A0A7W6PC66</accession>
<dbReference type="AlphaFoldDB" id="A0A7W6PC66"/>
<evidence type="ECO:0000313" key="2">
    <source>
        <dbReference type="Proteomes" id="UP000530571"/>
    </source>
</evidence>
<protein>
    <recommendedName>
        <fullName evidence="3">DUF4440 domain-containing protein</fullName>
    </recommendedName>
</protein>
<dbReference type="EMBL" id="JACIDZ010000010">
    <property type="protein sequence ID" value="MBB4123132.1"/>
    <property type="molecule type" value="Genomic_DNA"/>
</dbReference>
<dbReference type="RefSeq" id="WP_183487769.1">
    <property type="nucleotide sequence ID" value="NZ_JACIDZ010000010.1"/>
</dbReference>